<reference evidence="3 5" key="1">
    <citation type="journal article" date="2012" name="Nature">
        <title>Algal genomes reveal evolutionary mosaicism and the fate of nucleomorphs.</title>
        <authorList>
            <consortium name="DOE Joint Genome Institute"/>
            <person name="Curtis B.A."/>
            <person name="Tanifuji G."/>
            <person name="Burki F."/>
            <person name="Gruber A."/>
            <person name="Irimia M."/>
            <person name="Maruyama S."/>
            <person name="Arias M.C."/>
            <person name="Ball S.G."/>
            <person name="Gile G.H."/>
            <person name="Hirakawa Y."/>
            <person name="Hopkins J.F."/>
            <person name="Kuo A."/>
            <person name="Rensing S.A."/>
            <person name="Schmutz J."/>
            <person name="Symeonidi A."/>
            <person name="Elias M."/>
            <person name="Eveleigh R.J."/>
            <person name="Herman E.K."/>
            <person name="Klute M.J."/>
            <person name="Nakayama T."/>
            <person name="Obornik M."/>
            <person name="Reyes-Prieto A."/>
            <person name="Armbrust E.V."/>
            <person name="Aves S.J."/>
            <person name="Beiko R.G."/>
            <person name="Coutinho P."/>
            <person name="Dacks J.B."/>
            <person name="Durnford D.G."/>
            <person name="Fast N.M."/>
            <person name="Green B.R."/>
            <person name="Grisdale C.J."/>
            <person name="Hempel F."/>
            <person name="Henrissat B."/>
            <person name="Hoppner M.P."/>
            <person name="Ishida K."/>
            <person name="Kim E."/>
            <person name="Koreny L."/>
            <person name="Kroth P.G."/>
            <person name="Liu Y."/>
            <person name="Malik S.B."/>
            <person name="Maier U.G."/>
            <person name="McRose D."/>
            <person name="Mock T."/>
            <person name="Neilson J.A."/>
            <person name="Onodera N.T."/>
            <person name="Poole A.M."/>
            <person name="Pritham E.J."/>
            <person name="Richards T.A."/>
            <person name="Rocap G."/>
            <person name="Roy S.W."/>
            <person name="Sarai C."/>
            <person name="Schaack S."/>
            <person name="Shirato S."/>
            <person name="Slamovits C.H."/>
            <person name="Spencer D.F."/>
            <person name="Suzuki S."/>
            <person name="Worden A.Z."/>
            <person name="Zauner S."/>
            <person name="Barry K."/>
            <person name="Bell C."/>
            <person name="Bharti A.K."/>
            <person name="Crow J.A."/>
            <person name="Grimwood J."/>
            <person name="Kramer R."/>
            <person name="Lindquist E."/>
            <person name="Lucas S."/>
            <person name="Salamov A."/>
            <person name="McFadden G.I."/>
            <person name="Lane C.E."/>
            <person name="Keeling P.J."/>
            <person name="Gray M.W."/>
            <person name="Grigoriev I.V."/>
            <person name="Archibald J.M."/>
        </authorList>
    </citation>
    <scope>NUCLEOTIDE SEQUENCE</scope>
    <source>
        <strain evidence="3 5">CCMP2712</strain>
    </source>
</reference>
<protein>
    <recommendedName>
        <fullName evidence="2">Methyltransferase domain-containing protein</fullName>
    </recommendedName>
</protein>
<dbReference type="Pfam" id="PF13679">
    <property type="entry name" value="Methyltransf_32"/>
    <property type="match status" value="1"/>
</dbReference>
<feature type="domain" description="Methyltransferase" evidence="2">
    <location>
        <begin position="183"/>
        <end position="355"/>
    </location>
</feature>
<dbReference type="HOGENOM" id="CLU_712612_0_0_1"/>
<evidence type="ECO:0000313" key="3">
    <source>
        <dbReference type="EMBL" id="EKX42293.1"/>
    </source>
</evidence>
<accession>L1J198</accession>
<proteinExistence type="predicted"/>
<dbReference type="EnsemblProtists" id="EKX42293">
    <property type="protein sequence ID" value="EKX42293"/>
    <property type="gene ID" value="GUITHDRAFT_141250"/>
</dbReference>
<feature type="region of interest" description="Disordered" evidence="1">
    <location>
        <begin position="361"/>
        <end position="388"/>
    </location>
</feature>
<dbReference type="EMBL" id="JH993017">
    <property type="protein sequence ID" value="EKX42293.1"/>
    <property type="molecule type" value="Genomic_DNA"/>
</dbReference>
<dbReference type="InterPro" id="IPR025714">
    <property type="entry name" value="Methyltranfer_dom"/>
</dbReference>
<dbReference type="eggNOG" id="KOG2651">
    <property type="taxonomic scope" value="Eukaryota"/>
</dbReference>
<dbReference type="KEGG" id="gtt:GUITHDRAFT_141250"/>
<reference evidence="4" key="3">
    <citation type="submission" date="2015-06" db="UniProtKB">
        <authorList>
            <consortium name="EnsemblProtists"/>
        </authorList>
    </citation>
    <scope>IDENTIFICATION</scope>
</reference>
<dbReference type="AlphaFoldDB" id="L1J198"/>
<feature type="compositionally biased region" description="Acidic residues" evidence="1">
    <location>
        <begin position="296"/>
        <end position="305"/>
    </location>
</feature>
<gene>
    <name evidence="3" type="ORF">GUITHDRAFT_141250</name>
</gene>
<feature type="compositionally biased region" description="Basic and acidic residues" evidence="1">
    <location>
        <begin position="375"/>
        <end position="388"/>
    </location>
</feature>
<feature type="region of interest" description="Disordered" evidence="1">
    <location>
        <begin position="273"/>
        <end position="308"/>
    </location>
</feature>
<reference evidence="5" key="2">
    <citation type="submission" date="2012-11" db="EMBL/GenBank/DDBJ databases">
        <authorList>
            <person name="Kuo A."/>
            <person name="Curtis B.A."/>
            <person name="Tanifuji G."/>
            <person name="Burki F."/>
            <person name="Gruber A."/>
            <person name="Irimia M."/>
            <person name="Maruyama S."/>
            <person name="Arias M.C."/>
            <person name="Ball S.G."/>
            <person name="Gile G.H."/>
            <person name="Hirakawa Y."/>
            <person name="Hopkins J.F."/>
            <person name="Rensing S.A."/>
            <person name="Schmutz J."/>
            <person name="Symeonidi A."/>
            <person name="Elias M."/>
            <person name="Eveleigh R.J."/>
            <person name="Herman E.K."/>
            <person name="Klute M.J."/>
            <person name="Nakayama T."/>
            <person name="Obornik M."/>
            <person name="Reyes-Prieto A."/>
            <person name="Armbrust E.V."/>
            <person name="Aves S.J."/>
            <person name="Beiko R.G."/>
            <person name="Coutinho P."/>
            <person name="Dacks J.B."/>
            <person name="Durnford D.G."/>
            <person name="Fast N.M."/>
            <person name="Green B.R."/>
            <person name="Grisdale C."/>
            <person name="Hempe F."/>
            <person name="Henrissat B."/>
            <person name="Hoppner M.P."/>
            <person name="Ishida K.-I."/>
            <person name="Kim E."/>
            <person name="Koreny L."/>
            <person name="Kroth P.G."/>
            <person name="Liu Y."/>
            <person name="Malik S.-B."/>
            <person name="Maier U.G."/>
            <person name="McRose D."/>
            <person name="Mock T."/>
            <person name="Neilson J.A."/>
            <person name="Onodera N.T."/>
            <person name="Poole A.M."/>
            <person name="Pritham E.J."/>
            <person name="Richards T.A."/>
            <person name="Rocap G."/>
            <person name="Roy S.W."/>
            <person name="Sarai C."/>
            <person name="Schaack S."/>
            <person name="Shirato S."/>
            <person name="Slamovits C.H."/>
            <person name="Spencer D.F."/>
            <person name="Suzuki S."/>
            <person name="Worden A.Z."/>
            <person name="Zauner S."/>
            <person name="Barry K."/>
            <person name="Bell C."/>
            <person name="Bharti A.K."/>
            <person name="Crow J.A."/>
            <person name="Grimwood J."/>
            <person name="Kramer R."/>
            <person name="Lindquist E."/>
            <person name="Lucas S."/>
            <person name="Salamov A."/>
            <person name="McFadden G.I."/>
            <person name="Lane C.E."/>
            <person name="Keeling P.J."/>
            <person name="Gray M.W."/>
            <person name="Grigoriev I.V."/>
            <person name="Archibald J.M."/>
        </authorList>
    </citation>
    <scope>NUCLEOTIDE SEQUENCE</scope>
    <source>
        <strain evidence="5">CCMP2712</strain>
    </source>
</reference>
<dbReference type="PANTHER" id="PTHR12496:SF0">
    <property type="entry name" value="METHYLTRANSFERASE DOMAIN-CONTAINING PROTEIN"/>
    <property type="match status" value="1"/>
</dbReference>
<evidence type="ECO:0000256" key="1">
    <source>
        <dbReference type="SAM" id="MobiDB-lite"/>
    </source>
</evidence>
<keyword evidence="5" id="KW-1185">Reference proteome</keyword>
<dbReference type="RefSeq" id="XP_005829273.1">
    <property type="nucleotide sequence ID" value="XM_005829216.1"/>
</dbReference>
<sequence>MEAEESDELDDGRDSGEDFSVRRILVGPGNMEQPQRVGGWEEAIQDRLKQLVAFFEEFEYLVKGHVTDFYVKDMWSSIPSDWRETFEKLSESDCIEMIERMSNPREVVQLLQVKGLKSCSSLLRFLGQISLLALDRKTKIRPSCGDRMRCGEGLARGMSPKKMHEVYTEGLHTGCCRLMLLRKGYLCRALSFKGSIDVIGIEQDPNNIQEAKRLDAQVRKELEFNLRRQDKGEDAASAQLASANIKYLQHQIKWREGGVVSALAGNLRHRASKEEDVEELNETSSMPAGKHRAIEEQEQEQEQEDGGGIRSSIDNFGLICLHACGDLVPNMLEYFVKTKGCCHLFAVSCCYMKVRCNGARRKEDEDEDAGQEGESFIKMRMDSNSENR</sequence>
<dbReference type="InterPro" id="IPR052220">
    <property type="entry name" value="METTL25"/>
</dbReference>
<dbReference type="PaxDb" id="55529-EKX42293"/>
<organism evidence="3">
    <name type="scientific">Guillardia theta (strain CCMP2712)</name>
    <name type="common">Cryptophyte</name>
    <dbReference type="NCBI Taxonomy" id="905079"/>
    <lineage>
        <taxon>Eukaryota</taxon>
        <taxon>Cryptophyceae</taxon>
        <taxon>Pyrenomonadales</taxon>
        <taxon>Geminigeraceae</taxon>
        <taxon>Guillardia</taxon>
    </lineage>
</organism>
<dbReference type="STRING" id="905079.L1J198"/>
<dbReference type="GeneID" id="17299017"/>
<name>L1J198_GUITC</name>
<evidence type="ECO:0000259" key="2">
    <source>
        <dbReference type="Pfam" id="PF13679"/>
    </source>
</evidence>
<evidence type="ECO:0000313" key="5">
    <source>
        <dbReference type="Proteomes" id="UP000011087"/>
    </source>
</evidence>
<evidence type="ECO:0000313" key="4">
    <source>
        <dbReference type="EnsemblProtists" id="EKX42293"/>
    </source>
</evidence>
<dbReference type="OrthoDB" id="5875367at2759"/>
<dbReference type="PANTHER" id="PTHR12496">
    <property type="entry name" value="CGI-41 METHYLTRANSFERASE"/>
    <property type="match status" value="1"/>
</dbReference>
<dbReference type="Proteomes" id="UP000011087">
    <property type="component" value="Unassembled WGS sequence"/>
</dbReference>